<keyword evidence="1" id="KW-0812">Transmembrane</keyword>
<dbReference type="InterPro" id="IPR031306">
    <property type="entry name" value="CcdC"/>
</dbReference>
<gene>
    <name evidence="2" type="ORF">SAMN05518846_12432</name>
</gene>
<dbReference type="InterPro" id="IPR058247">
    <property type="entry name" value="DUF1453"/>
</dbReference>
<feature type="transmembrane region" description="Helical" evidence="1">
    <location>
        <begin position="106"/>
        <end position="124"/>
    </location>
</feature>
<dbReference type="PANTHER" id="PTHR39164:SF1">
    <property type="entry name" value="PROTEIN CCDC"/>
    <property type="match status" value="1"/>
</dbReference>
<feature type="transmembrane region" description="Helical" evidence="1">
    <location>
        <begin position="130"/>
        <end position="150"/>
    </location>
</feature>
<dbReference type="AlphaFoldDB" id="A0A1I4DK54"/>
<evidence type="ECO:0000256" key="1">
    <source>
        <dbReference type="SAM" id="Phobius"/>
    </source>
</evidence>
<evidence type="ECO:0000313" key="3">
    <source>
        <dbReference type="Proteomes" id="UP000198915"/>
    </source>
</evidence>
<sequence>MQSFIPIIIVVLIVGLGIWLKSRRGKKPIKGKGYGILVPLAVMLVGVPLGLYQLMHIPGKTFHMPAVWELLIAILLGVIFGVVMLTQTEYERREDGLIYPKPNRNLKYILIAIVAIRLLLTQYFKSIDVVEFSVLMMCMGALYVGIWRIGSYIKFTKTVSSHVAQRI</sequence>
<keyword evidence="3" id="KW-1185">Reference proteome</keyword>
<dbReference type="EMBL" id="FORT01000024">
    <property type="protein sequence ID" value="SFK92406.1"/>
    <property type="molecule type" value="Genomic_DNA"/>
</dbReference>
<dbReference type="Pfam" id="PF07301">
    <property type="entry name" value="DUF1453"/>
    <property type="match status" value="1"/>
</dbReference>
<name>A0A1I4DK54_9BACL</name>
<feature type="transmembrane region" description="Helical" evidence="1">
    <location>
        <begin position="66"/>
        <end position="85"/>
    </location>
</feature>
<proteinExistence type="predicted"/>
<reference evidence="3" key="1">
    <citation type="submission" date="2016-10" db="EMBL/GenBank/DDBJ databases">
        <authorList>
            <person name="Varghese N."/>
            <person name="Submissions S."/>
        </authorList>
    </citation>
    <scope>NUCLEOTIDE SEQUENCE [LARGE SCALE GENOMIC DNA]</scope>
    <source>
        <strain evidence="3">OK042</strain>
    </source>
</reference>
<dbReference type="PANTHER" id="PTHR39164">
    <property type="entry name" value="PROTEIN CCDC"/>
    <property type="match status" value="1"/>
</dbReference>
<dbReference type="RefSeq" id="WP_092276555.1">
    <property type="nucleotide sequence ID" value="NZ_FORT01000024.1"/>
</dbReference>
<accession>A0A1I4DK54</accession>
<keyword evidence="1" id="KW-1133">Transmembrane helix</keyword>
<feature type="transmembrane region" description="Helical" evidence="1">
    <location>
        <begin position="34"/>
        <end position="54"/>
    </location>
</feature>
<feature type="transmembrane region" description="Helical" evidence="1">
    <location>
        <begin position="6"/>
        <end position="22"/>
    </location>
</feature>
<evidence type="ECO:0000313" key="2">
    <source>
        <dbReference type="EMBL" id="SFK92406.1"/>
    </source>
</evidence>
<dbReference type="STRING" id="1884381.SAMN05518846_12432"/>
<keyword evidence="1" id="KW-0472">Membrane</keyword>
<organism evidence="2 3">
    <name type="scientific">Brevibacillus centrosporus</name>
    <dbReference type="NCBI Taxonomy" id="54910"/>
    <lineage>
        <taxon>Bacteria</taxon>
        <taxon>Bacillati</taxon>
        <taxon>Bacillota</taxon>
        <taxon>Bacilli</taxon>
        <taxon>Bacillales</taxon>
        <taxon>Paenibacillaceae</taxon>
        <taxon>Brevibacillus</taxon>
    </lineage>
</organism>
<dbReference type="Proteomes" id="UP000198915">
    <property type="component" value="Unassembled WGS sequence"/>
</dbReference>
<protein>
    <submittedName>
        <fullName evidence="2">Membrane protein CcdC involved in cytochrome C biogenesis</fullName>
    </submittedName>
</protein>